<protein>
    <recommendedName>
        <fullName evidence="6">G-protein coupled receptors family 1 profile domain-containing protein</fullName>
    </recommendedName>
</protein>
<dbReference type="OrthoDB" id="5853375at2759"/>
<name>A0A368GJT5_ANCCA</name>
<feature type="domain" description="G-protein coupled receptors family 1 profile" evidence="6">
    <location>
        <begin position="24"/>
        <end position="241"/>
    </location>
</feature>
<feature type="transmembrane region" description="Helical" evidence="5">
    <location>
        <begin position="145"/>
        <end position="166"/>
    </location>
</feature>
<comment type="caution">
    <text evidence="7">The sequence shown here is derived from an EMBL/GenBank/DDBJ whole genome shotgun (WGS) entry which is preliminary data.</text>
</comment>
<keyword evidence="3 5" id="KW-1133">Transmembrane helix</keyword>
<dbReference type="EMBL" id="JOJR01000124">
    <property type="protein sequence ID" value="RCN44636.1"/>
    <property type="molecule type" value="Genomic_DNA"/>
</dbReference>
<evidence type="ECO:0000256" key="1">
    <source>
        <dbReference type="ARBA" id="ARBA00004370"/>
    </source>
</evidence>
<organism evidence="7 8">
    <name type="scientific">Ancylostoma caninum</name>
    <name type="common">Dog hookworm</name>
    <dbReference type="NCBI Taxonomy" id="29170"/>
    <lineage>
        <taxon>Eukaryota</taxon>
        <taxon>Metazoa</taxon>
        <taxon>Ecdysozoa</taxon>
        <taxon>Nematoda</taxon>
        <taxon>Chromadorea</taxon>
        <taxon>Rhabditida</taxon>
        <taxon>Rhabditina</taxon>
        <taxon>Rhabditomorpha</taxon>
        <taxon>Strongyloidea</taxon>
        <taxon>Ancylostomatidae</taxon>
        <taxon>Ancylostomatinae</taxon>
        <taxon>Ancylostoma</taxon>
    </lineage>
</organism>
<feature type="transmembrane region" description="Helical" evidence="5">
    <location>
        <begin position="186"/>
        <end position="211"/>
    </location>
</feature>
<proteinExistence type="predicted"/>
<dbReference type="PROSITE" id="PS50262">
    <property type="entry name" value="G_PROTEIN_RECEP_F1_2"/>
    <property type="match status" value="1"/>
</dbReference>
<feature type="transmembrane region" description="Helical" evidence="5">
    <location>
        <begin position="104"/>
        <end position="125"/>
    </location>
</feature>
<sequence>MNTSALQCFLSNPNSIDATERILVGVALLILTIISFVLNATLGYLVCKRSIFDEVFRWHVVSLVTAALSYLLTNCAILIPTALFGIHIDDPYNTILTSFDVFGYLAQTFTTTLIAIDRFMFFYFIGIHFGATSRPSPLVRSIPALPWITSILVTIHMNFVGCYARTNPVTLTYTYDCSECGLYLPVMYYLNYSLPVITFILYCAIYINIFLMRRRFRTREIASERKRAVKLVSSTTIFSFLTRRIRFNFTSG</sequence>
<dbReference type="GO" id="GO:0016020">
    <property type="term" value="C:membrane"/>
    <property type="evidence" value="ECO:0007669"/>
    <property type="project" value="UniProtKB-SubCell"/>
</dbReference>
<keyword evidence="8" id="KW-1185">Reference proteome</keyword>
<feature type="transmembrane region" description="Helical" evidence="5">
    <location>
        <begin position="22"/>
        <end position="46"/>
    </location>
</feature>
<evidence type="ECO:0000259" key="6">
    <source>
        <dbReference type="PROSITE" id="PS50262"/>
    </source>
</evidence>
<dbReference type="Proteomes" id="UP000252519">
    <property type="component" value="Unassembled WGS sequence"/>
</dbReference>
<gene>
    <name evidence="7" type="ORF">ANCCAN_09386</name>
</gene>
<dbReference type="Pfam" id="PF04789">
    <property type="entry name" value="DUF621"/>
    <property type="match status" value="1"/>
</dbReference>
<dbReference type="InterPro" id="IPR017452">
    <property type="entry name" value="GPCR_Rhodpsn_7TM"/>
</dbReference>
<dbReference type="SUPFAM" id="SSF81321">
    <property type="entry name" value="Family A G protein-coupled receptor-like"/>
    <property type="match status" value="1"/>
</dbReference>
<evidence type="ECO:0000256" key="3">
    <source>
        <dbReference type="ARBA" id="ARBA00022989"/>
    </source>
</evidence>
<evidence type="ECO:0000256" key="2">
    <source>
        <dbReference type="ARBA" id="ARBA00022692"/>
    </source>
</evidence>
<reference evidence="7 8" key="1">
    <citation type="submission" date="2014-10" db="EMBL/GenBank/DDBJ databases">
        <title>Draft genome of the hookworm Ancylostoma caninum.</title>
        <authorList>
            <person name="Mitreva M."/>
        </authorList>
    </citation>
    <scope>NUCLEOTIDE SEQUENCE [LARGE SCALE GENOMIC DNA]</scope>
    <source>
        <strain evidence="7 8">Baltimore</strain>
    </source>
</reference>
<accession>A0A368GJT5</accession>
<keyword evidence="4 5" id="KW-0472">Membrane</keyword>
<evidence type="ECO:0000256" key="5">
    <source>
        <dbReference type="SAM" id="Phobius"/>
    </source>
</evidence>
<keyword evidence="2 5" id="KW-0812">Transmembrane</keyword>
<dbReference type="Gene3D" id="1.20.1070.10">
    <property type="entry name" value="Rhodopsin 7-helix transmembrane proteins"/>
    <property type="match status" value="1"/>
</dbReference>
<evidence type="ECO:0000313" key="7">
    <source>
        <dbReference type="EMBL" id="RCN44636.1"/>
    </source>
</evidence>
<comment type="subcellular location">
    <subcellularLocation>
        <location evidence="1">Membrane</location>
    </subcellularLocation>
</comment>
<feature type="transmembrane region" description="Helical" evidence="5">
    <location>
        <begin position="58"/>
        <end position="84"/>
    </location>
</feature>
<evidence type="ECO:0000256" key="4">
    <source>
        <dbReference type="ARBA" id="ARBA00023136"/>
    </source>
</evidence>
<evidence type="ECO:0000313" key="8">
    <source>
        <dbReference type="Proteomes" id="UP000252519"/>
    </source>
</evidence>
<dbReference type="InterPro" id="IPR006874">
    <property type="entry name" value="DUF621"/>
</dbReference>
<dbReference type="AlphaFoldDB" id="A0A368GJT5"/>